<organism evidence="1 2">
    <name type="scientific">Flavobacterium lipolyticum</name>
    <dbReference type="NCBI Taxonomy" id="2893754"/>
    <lineage>
        <taxon>Bacteria</taxon>
        <taxon>Pseudomonadati</taxon>
        <taxon>Bacteroidota</taxon>
        <taxon>Flavobacteriia</taxon>
        <taxon>Flavobacteriales</taxon>
        <taxon>Flavobacteriaceae</taxon>
        <taxon>Flavobacterium</taxon>
    </lineage>
</organism>
<accession>A0ABS8M251</accession>
<evidence type="ECO:0000313" key="1">
    <source>
        <dbReference type="EMBL" id="MCC9018910.1"/>
    </source>
</evidence>
<proteinExistence type="predicted"/>
<dbReference type="Proteomes" id="UP001430700">
    <property type="component" value="Unassembled WGS sequence"/>
</dbReference>
<sequence>MDKCVIDLLSAVTQVNSRYFNAIGTREDQTQYNQVTENPFTAELYHRFKNIIEVPVNANYYNNLILHFDITKLSVGMRPDLVLHQAQENRNDQRMFIEVKTDATINLSADFNKLIEATASYLNFKNVVMITVNRRFNDMLNLIRLHRSFFETEPSRMRRIYFINIDTGNPEPEYNIYSLKYNRNIL</sequence>
<gene>
    <name evidence="1" type="ORF">LNQ34_14155</name>
</gene>
<reference evidence="1" key="1">
    <citation type="submission" date="2021-11" db="EMBL/GenBank/DDBJ databases">
        <title>Description of novel Flavobacterium species.</title>
        <authorList>
            <person name="Saticioglu I.B."/>
            <person name="Ay H."/>
            <person name="Altun S."/>
            <person name="Duman M."/>
        </authorList>
    </citation>
    <scope>NUCLEOTIDE SEQUENCE</scope>
    <source>
        <strain evidence="1">F-126</strain>
    </source>
</reference>
<dbReference type="EMBL" id="JAJJMN010000001">
    <property type="protein sequence ID" value="MCC9018910.1"/>
    <property type="molecule type" value="Genomic_DNA"/>
</dbReference>
<name>A0ABS8M251_9FLAO</name>
<dbReference type="RefSeq" id="WP_230000204.1">
    <property type="nucleotide sequence ID" value="NZ_JAJJMN010000001.1"/>
</dbReference>
<comment type="caution">
    <text evidence="1">The sequence shown here is derived from an EMBL/GenBank/DDBJ whole genome shotgun (WGS) entry which is preliminary data.</text>
</comment>
<evidence type="ECO:0000313" key="2">
    <source>
        <dbReference type="Proteomes" id="UP001430700"/>
    </source>
</evidence>
<keyword evidence="2" id="KW-1185">Reference proteome</keyword>
<protein>
    <submittedName>
        <fullName evidence="1">Uncharacterized protein</fullName>
    </submittedName>
</protein>